<dbReference type="InterPro" id="IPR000182">
    <property type="entry name" value="GNAT_dom"/>
</dbReference>
<evidence type="ECO:0000259" key="5">
    <source>
        <dbReference type="PROSITE" id="PS51186"/>
    </source>
</evidence>
<evidence type="ECO:0000256" key="3">
    <source>
        <dbReference type="ARBA" id="ARBA00024025"/>
    </source>
</evidence>
<organism evidence="6 7">
    <name type="scientific">Ephemerocybe angulata</name>
    <dbReference type="NCBI Taxonomy" id="980116"/>
    <lineage>
        <taxon>Eukaryota</taxon>
        <taxon>Fungi</taxon>
        <taxon>Dikarya</taxon>
        <taxon>Basidiomycota</taxon>
        <taxon>Agaricomycotina</taxon>
        <taxon>Agaricomycetes</taxon>
        <taxon>Agaricomycetidae</taxon>
        <taxon>Agaricales</taxon>
        <taxon>Agaricineae</taxon>
        <taxon>Psathyrellaceae</taxon>
        <taxon>Ephemerocybe</taxon>
    </lineage>
</organism>
<dbReference type="GO" id="GO:0004596">
    <property type="term" value="F:protein-N-terminal amino-acid acetyltransferase activity"/>
    <property type="evidence" value="ECO:0007669"/>
    <property type="project" value="InterPro"/>
</dbReference>
<gene>
    <name evidence="6" type="ORF">DFP72DRAFT_909424</name>
</gene>
<evidence type="ECO:0000313" key="6">
    <source>
        <dbReference type="EMBL" id="KAF6750822.1"/>
    </source>
</evidence>
<comment type="similarity">
    <text evidence="3">Belongs to the acetyltransferase family. MAK3 subfamily.</text>
</comment>
<dbReference type="Proteomes" id="UP000521943">
    <property type="component" value="Unassembled WGS sequence"/>
</dbReference>
<dbReference type="EMBL" id="JACGCI010000054">
    <property type="protein sequence ID" value="KAF6750822.1"/>
    <property type="molecule type" value="Genomic_DNA"/>
</dbReference>
<dbReference type="CDD" id="cd04301">
    <property type="entry name" value="NAT_SF"/>
    <property type="match status" value="1"/>
</dbReference>
<sequence length="212" mass="24008">MGDSNIVYRQYNGESDLPHVMALVQSELSEPYVIYTFRYFLHEWPHLSFLAYPDADATVPVGAIVCKQSAHKSISNRGYIAMLSVDKRHRKRGIASSLVRQSIEAMKQGGVSEIMLETEFDNYAALSLYESLGFIREKRLYRFYLNGKDAFRLILVVPPPPIDSDDSSGSEGSSPPSNSSMLMYQRQRLRAPPYRAIPVIPYSDDEDEVSSR</sequence>
<keyword evidence="2 6" id="KW-0012">Acyltransferase</keyword>
<dbReference type="GO" id="GO:0031417">
    <property type="term" value="C:NatC complex"/>
    <property type="evidence" value="ECO:0007669"/>
    <property type="project" value="TreeGrafter"/>
</dbReference>
<accession>A0A8H6HR55</accession>
<proteinExistence type="inferred from homology"/>
<feature type="compositionally biased region" description="Low complexity" evidence="4">
    <location>
        <begin position="169"/>
        <end position="180"/>
    </location>
</feature>
<dbReference type="OrthoDB" id="249099at2759"/>
<dbReference type="InterPro" id="IPR044542">
    <property type="entry name" value="NAA30-like"/>
</dbReference>
<feature type="region of interest" description="Disordered" evidence="4">
    <location>
        <begin position="162"/>
        <end position="185"/>
    </location>
</feature>
<feature type="domain" description="N-acetyltransferase" evidence="5">
    <location>
        <begin position="6"/>
        <end position="158"/>
    </location>
</feature>
<dbReference type="Pfam" id="PF00583">
    <property type="entry name" value="Acetyltransf_1"/>
    <property type="match status" value="1"/>
</dbReference>
<comment type="caution">
    <text evidence="6">The sequence shown here is derived from an EMBL/GenBank/DDBJ whole genome shotgun (WGS) entry which is preliminary data.</text>
</comment>
<keyword evidence="1 6" id="KW-0808">Transferase</keyword>
<dbReference type="PANTHER" id="PTHR45896:SF1">
    <property type="entry name" value="N-ALPHA-ACETYLTRANSFERASE 30"/>
    <property type="match status" value="1"/>
</dbReference>
<dbReference type="PROSITE" id="PS51186">
    <property type="entry name" value="GNAT"/>
    <property type="match status" value="1"/>
</dbReference>
<keyword evidence="7" id="KW-1185">Reference proteome</keyword>
<evidence type="ECO:0000313" key="7">
    <source>
        <dbReference type="Proteomes" id="UP000521943"/>
    </source>
</evidence>
<dbReference type="PANTHER" id="PTHR45896">
    <property type="entry name" value="N-ALPHA-ACETYLTRANSFERASE 30"/>
    <property type="match status" value="1"/>
</dbReference>
<dbReference type="InterPro" id="IPR016181">
    <property type="entry name" value="Acyl_CoA_acyltransferase"/>
</dbReference>
<evidence type="ECO:0000256" key="2">
    <source>
        <dbReference type="ARBA" id="ARBA00023315"/>
    </source>
</evidence>
<evidence type="ECO:0000256" key="4">
    <source>
        <dbReference type="SAM" id="MobiDB-lite"/>
    </source>
</evidence>
<dbReference type="Gene3D" id="3.40.630.30">
    <property type="match status" value="1"/>
</dbReference>
<evidence type="ECO:0000256" key="1">
    <source>
        <dbReference type="ARBA" id="ARBA00022679"/>
    </source>
</evidence>
<reference evidence="6 7" key="1">
    <citation type="submission" date="2020-07" db="EMBL/GenBank/DDBJ databases">
        <title>Comparative genomics of pyrophilous fungi reveals a link between fire events and developmental genes.</title>
        <authorList>
            <consortium name="DOE Joint Genome Institute"/>
            <person name="Steindorff A.S."/>
            <person name="Carver A."/>
            <person name="Calhoun S."/>
            <person name="Stillman K."/>
            <person name="Liu H."/>
            <person name="Lipzen A."/>
            <person name="Pangilinan J."/>
            <person name="Labutti K."/>
            <person name="Bruns T.D."/>
            <person name="Grigoriev I.V."/>
        </authorList>
    </citation>
    <scope>NUCLEOTIDE SEQUENCE [LARGE SCALE GENOMIC DNA]</scope>
    <source>
        <strain evidence="6 7">CBS 144469</strain>
    </source>
</reference>
<protein>
    <submittedName>
        <fullName evidence="6">Acyl-CoA N-acyltransferase</fullName>
    </submittedName>
</protein>
<dbReference type="SUPFAM" id="SSF55729">
    <property type="entry name" value="Acyl-CoA N-acyltransferases (Nat)"/>
    <property type="match status" value="1"/>
</dbReference>
<name>A0A8H6HR55_9AGAR</name>
<dbReference type="AlphaFoldDB" id="A0A8H6HR55"/>